<evidence type="ECO:0000313" key="4">
    <source>
        <dbReference type="EMBL" id="CAL6089162.1"/>
    </source>
</evidence>
<dbReference type="AlphaFoldDB" id="A0AA86U871"/>
<dbReference type="EMBL" id="CATOUU010001018">
    <property type="protein sequence ID" value="CAI9967242.1"/>
    <property type="molecule type" value="Genomic_DNA"/>
</dbReference>
<keyword evidence="7" id="KW-1185">Reference proteome</keyword>
<evidence type="ECO:0000313" key="7">
    <source>
        <dbReference type="Proteomes" id="UP001642409"/>
    </source>
</evidence>
<name>A0AA86U871_9EUKA</name>
<organism evidence="2">
    <name type="scientific">Hexamita inflata</name>
    <dbReference type="NCBI Taxonomy" id="28002"/>
    <lineage>
        <taxon>Eukaryota</taxon>
        <taxon>Metamonada</taxon>
        <taxon>Diplomonadida</taxon>
        <taxon>Hexamitidae</taxon>
        <taxon>Hexamitinae</taxon>
        <taxon>Hexamita</taxon>
    </lineage>
</organism>
<evidence type="ECO:0000313" key="1">
    <source>
        <dbReference type="EMBL" id="CAI9918111.1"/>
    </source>
</evidence>
<evidence type="ECO:0000313" key="6">
    <source>
        <dbReference type="EMBL" id="CAL6095856.1"/>
    </source>
</evidence>
<dbReference type="EMBL" id="CAXDID020000416">
    <property type="protein sequence ID" value="CAL6089162.1"/>
    <property type="molecule type" value="Genomic_DNA"/>
</dbReference>
<protein>
    <submittedName>
        <fullName evidence="4">Hypothetical_protein</fullName>
    </submittedName>
</protein>
<reference evidence="4 7" key="2">
    <citation type="submission" date="2024-07" db="EMBL/GenBank/DDBJ databases">
        <authorList>
            <person name="Akdeniz Z."/>
        </authorList>
    </citation>
    <scope>NUCLEOTIDE SEQUENCE [LARGE SCALE GENOMIC DNA]</scope>
</reference>
<gene>
    <name evidence="2" type="ORF">HINF_LOCUS34515</name>
    <name evidence="3" type="ORF">HINF_LOCUS54887</name>
    <name evidence="1" type="ORF">HINF_LOCUS5756</name>
    <name evidence="4" type="ORF">HINF_LOCUS64647</name>
    <name evidence="5" type="ORF">HINF_LOCUS67849</name>
    <name evidence="6" type="ORF">HINF_LOCUS68150</name>
</gene>
<dbReference type="EMBL" id="CATOUU010000767">
    <property type="protein sequence ID" value="CAI9946870.1"/>
    <property type="molecule type" value="Genomic_DNA"/>
</dbReference>
<sequence>MKYGQVLVEVLQNMLISQQLDYIQIVPIQSKPEIAVLSGSLQLFQNQRFVARNTLQFDYIFKFCDKQLSLCKYEDQQQYEHHTLQLEEGQNGDFTVTAVINDENYEIYTHRLENVSQILISLKQDGYYNEQFSQFVCKVQNKDNQVIETFTVDRVDRLWDL</sequence>
<comment type="caution">
    <text evidence="2">The sequence shown here is derived from an EMBL/GenBank/DDBJ whole genome shotgun (WGS) entry which is preliminary data.</text>
</comment>
<evidence type="ECO:0000313" key="5">
    <source>
        <dbReference type="EMBL" id="CAL6095230.1"/>
    </source>
</evidence>
<evidence type="ECO:0000313" key="2">
    <source>
        <dbReference type="EMBL" id="CAI9946870.1"/>
    </source>
</evidence>
<dbReference type="EMBL" id="CAXDID020000480">
    <property type="protein sequence ID" value="CAL6095856.1"/>
    <property type="molecule type" value="Genomic_DNA"/>
</dbReference>
<dbReference type="EMBL" id="CAXDID020000474">
    <property type="protein sequence ID" value="CAL6095230.1"/>
    <property type="molecule type" value="Genomic_DNA"/>
</dbReference>
<evidence type="ECO:0000313" key="3">
    <source>
        <dbReference type="EMBL" id="CAI9967242.1"/>
    </source>
</evidence>
<dbReference type="EMBL" id="CATOUU010000150">
    <property type="protein sequence ID" value="CAI9918111.1"/>
    <property type="molecule type" value="Genomic_DNA"/>
</dbReference>
<proteinExistence type="predicted"/>
<accession>A0AA86U871</accession>
<reference evidence="2" key="1">
    <citation type="submission" date="2023-06" db="EMBL/GenBank/DDBJ databases">
        <authorList>
            <person name="Kurt Z."/>
        </authorList>
    </citation>
    <scope>NUCLEOTIDE SEQUENCE</scope>
</reference>
<dbReference type="Proteomes" id="UP001642409">
    <property type="component" value="Unassembled WGS sequence"/>
</dbReference>